<comment type="subunit">
    <text evidence="4">Monomer.</text>
</comment>
<dbReference type="Pfam" id="PF00725">
    <property type="entry name" value="3HCDH"/>
    <property type="match status" value="1"/>
</dbReference>
<evidence type="ECO:0000256" key="2">
    <source>
        <dbReference type="ARBA" id="ARBA00005005"/>
    </source>
</evidence>
<keyword evidence="19" id="KW-1185">Reference proteome</keyword>
<evidence type="ECO:0000256" key="5">
    <source>
        <dbReference type="ARBA" id="ARBA00022832"/>
    </source>
</evidence>
<dbReference type="Proteomes" id="UP000566813">
    <property type="component" value="Unassembled WGS sequence"/>
</dbReference>
<keyword evidence="11 18" id="KW-0413">Isomerase</keyword>
<keyword evidence="8" id="KW-0520">NAD</keyword>
<keyword evidence="9" id="KW-0443">Lipid metabolism</keyword>
<comment type="pathway">
    <text evidence="2">Lipid metabolism; fatty acid beta-oxidation.</text>
</comment>
<dbReference type="Gene3D" id="3.90.226.10">
    <property type="entry name" value="2-enoyl-CoA Hydratase, Chain A, domain 1"/>
    <property type="match status" value="1"/>
</dbReference>
<evidence type="ECO:0000259" key="17">
    <source>
        <dbReference type="Pfam" id="PF02737"/>
    </source>
</evidence>
<dbReference type="GO" id="GO:0006635">
    <property type="term" value="P:fatty acid beta-oxidation"/>
    <property type="evidence" value="ECO:0007669"/>
    <property type="project" value="UniProtKB-UniPathway"/>
</dbReference>
<keyword evidence="6" id="KW-0442">Lipid degradation</keyword>
<comment type="similarity">
    <text evidence="15">Belongs to the enoyl-CoA hydratase/isomerase family.</text>
</comment>
<dbReference type="PROSITE" id="PS00166">
    <property type="entry name" value="ENOYL_COA_HYDRATASE"/>
    <property type="match status" value="1"/>
</dbReference>
<dbReference type="FunFam" id="3.40.50.720:FF:000009">
    <property type="entry name" value="Fatty oxidation complex, alpha subunit"/>
    <property type="match status" value="1"/>
</dbReference>
<dbReference type="InterPro" id="IPR006176">
    <property type="entry name" value="3-OHacyl-CoA_DH_NAD-bd"/>
</dbReference>
<evidence type="ECO:0000256" key="1">
    <source>
        <dbReference type="ARBA" id="ARBA00004275"/>
    </source>
</evidence>
<dbReference type="Gene3D" id="1.10.1040.50">
    <property type="match status" value="1"/>
</dbReference>
<dbReference type="GO" id="GO:0004300">
    <property type="term" value="F:enoyl-CoA hydratase activity"/>
    <property type="evidence" value="ECO:0007669"/>
    <property type="project" value="UniProtKB-ARBA"/>
</dbReference>
<dbReference type="RefSeq" id="WP_185664166.1">
    <property type="nucleotide sequence ID" value="NZ_JACLAW010000007.1"/>
</dbReference>
<comment type="caution">
    <text evidence="18">The sequence shown here is derived from an EMBL/GenBank/DDBJ whole genome shotgun (WGS) entry which is preliminary data.</text>
</comment>
<evidence type="ECO:0000256" key="4">
    <source>
        <dbReference type="ARBA" id="ARBA00011245"/>
    </source>
</evidence>
<evidence type="ECO:0000256" key="15">
    <source>
        <dbReference type="RuleBase" id="RU003707"/>
    </source>
</evidence>
<dbReference type="AlphaFoldDB" id="A0A7X1FRZ3"/>
<gene>
    <name evidence="18" type="ORF">H7F51_10135</name>
</gene>
<dbReference type="GO" id="GO:0016853">
    <property type="term" value="F:isomerase activity"/>
    <property type="evidence" value="ECO:0007669"/>
    <property type="project" value="UniProtKB-KW"/>
</dbReference>
<evidence type="ECO:0000313" key="19">
    <source>
        <dbReference type="Proteomes" id="UP000566813"/>
    </source>
</evidence>
<comment type="catalytic activity">
    <reaction evidence="14">
        <text>a (3S)-3-hydroxyacyl-CoA + NAD(+) = a 3-oxoacyl-CoA + NADH + H(+)</text>
        <dbReference type="Rhea" id="RHEA:22432"/>
        <dbReference type="ChEBI" id="CHEBI:15378"/>
        <dbReference type="ChEBI" id="CHEBI:57318"/>
        <dbReference type="ChEBI" id="CHEBI:57540"/>
        <dbReference type="ChEBI" id="CHEBI:57945"/>
        <dbReference type="ChEBI" id="CHEBI:90726"/>
        <dbReference type="EC" id="1.1.1.35"/>
    </reaction>
</comment>
<comment type="similarity">
    <text evidence="3">In the N-terminal section; belongs to the enoyl-CoA hydratase/isomerase family.</text>
</comment>
<keyword evidence="10" id="KW-0576">Peroxisome</keyword>
<evidence type="ECO:0000256" key="11">
    <source>
        <dbReference type="ARBA" id="ARBA00023235"/>
    </source>
</evidence>
<evidence type="ECO:0000259" key="16">
    <source>
        <dbReference type="Pfam" id="PF00725"/>
    </source>
</evidence>
<proteinExistence type="inferred from homology"/>
<evidence type="ECO:0000256" key="14">
    <source>
        <dbReference type="ARBA" id="ARBA00049556"/>
    </source>
</evidence>
<evidence type="ECO:0000256" key="10">
    <source>
        <dbReference type="ARBA" id="ARBA00023140"/>
    </source>
</evidence>
<protein>
    <submittedName>
        <fullName evidence="18">Enoyl-CoA hydratase/isomerase family protein</fullName>
    </submittedName>
</protein>
<reference evidence="18 19" key="1">
    <citation type="submission" date="2020-08" db="EMBL/GenBank/DDBJ databases">
        <title>The genome sequence of type strain Novosphingobium flavum NBRC 111647.</title>
        <authorList>
            <person name="Liu Y."/>
        </authorList>
    </citation>
    <scope>NUCLEOTIDE SEQUENCE [LARGE SCALE GENOMIC DNA]</scope>
    <source>
        <strain evidence="18 19">NBRC 111647</strain>
    </source>
</reference>
<keyword evidence="7" id="KW-0560">Oxidoreductase</keyword>
<evidence type="ECO:0000256" key="9">
    <source>
        <dbReference type="ARBA" id="ARBA00023098"/>
    </source>
</evidence>
<evidence type="ECO:0000256" key="3">
    <source>
        <dbReference type="ARBA" id="ARBA00008750"/>
    </source>
</evidence>
<dbReference type="InterPro" id="IPR029045">
    <property type="entry name" value="ClpP/crotonase-like_dom_sf"/>
</dbReference>
<evidence type="ECO:0000256" key="13">
    <source>
        <dbReference type="ARBA" id="ARBA00023268"/>
    </source>
</evidence>
<dbReference type="Pfam" id="PF02737">
    <property type="entry name" value="3HCDH_N"/>
    <property type="match status" value="1"/>
</dbReference>
<dbReference type="CDD" id="cd06558">
    <property type="entry name" value="crotonase-like"/>
    <property type="match status" value="1"/>
</dbReference>
<feature type="domain" description="3-hydroxyacyl-CoA dehydrogenase C-terminal" evidence="16">
    <location>
        <begin position="471"/>
        <end position="555"/>
    </location>
</feature>
<dbReference type="PANTHER" id="PTHR23309">
    <property type="entry name" value="3-HYDROXYACYL-COA DEHYROGENASE"/>
    <property type="match status" value="1"/>
</dbReference>
<dbReference type="SUPFAM" id="SSF48179">
    <property type="entry name" value="6-phosphogluconate dehydrogenase C-terminal domain-like"/>
    <property type="match status" value="2"/>
</dbReference>
<dbReference type="EMBL" id="JACLAW010000007">
    <property type="protein sequence ID" value="MBC2665883.1"/>
    <property type="molecule type" value="Genomic_DNA"/>
</dbReference>
<dbReference type="FunFam" id="1.10.1040.50:FF:000006">
    <property type="entry name" value="Peroxisomal bifunctional enzyme"/>
    <property type="match status" value="1"/>
</dbReference>
<dbReference type="UniPathway" id="UPA00659"/>
<keyword evidence="12" id="KW-0456">Lyase</keyword>
<sequence length="670" mass="69709">MPISSLTVTDGVAVLLLDNPPVNALSQAVRAAILGAVREVAGMDEARALVIACAGKTFIAGADIKEFGAAPTEPFLPEVIEALQDSVKPVVAALHGTALGGGLEVALACHYRVALPSAKLGLPEVKLGLMPGSRGTQLLPRIVGVDKALEMIAFGNPVGAKDALALGLVDALAGDDLLADTVAFAASAAGKPVTATRERAIPAFAPEAFDQFMAKNARKLRGLDAPPAIVAAVKAATELPYPQAAAKERELFLALREGPQSAALRHVFAAERGTAKLPELDGISPRPVNAVGVVGAGTMGTGIAINFLLRGIGVTLVEQAAENLERGVQTIRKNIAGNVASGRTTQEAGDRALALLTPTLDYADLGAADLLIEAAFETMEVKTAVFKRFGEVAKAGAILATNTSYLDVDAIAAAGGRPADTVGLHFFSPANIMKLLEIVRGSETAPDVLATALDLAKRIGKVPVVSGNAYGFIGNRMLAVRRREAEAMIAEGASPYDIDRVIEGFGLPMGPFKIGDLAGLDLGWSAETSTGSTIRERLNEAGRRGQKTGKGFYDYDENRRPSPSDEALAIIAGYAKDKGLPQKSFTDQEIFARAVWSMVDEGAQILAEGIARSAADIDVVWLNGYGWPAYTGGPMFHAAQAGYNRVASELQGVGIEPSKALLELAAQQAG</sequence>
<evidence type="ECO:0000256" key="7">
    <source>
        <dbReference type="ARBA" id="ARBA00023002"/>
    </source>
</evidence>
<organism evidence="18 19">
    <name type="scientific">Novosphingobium flavum</name>
    <dbReference type="NCBI Taxonomy" id="1778672"/>
    <lineage>
        <taxon>Bacteria</taxon>
        <taxon>Pseudomonadati</taxon>
        <taxon>Pseudomonadota</taxon>
        <taxon>Alphaproteobacteria</taxon>
        <taxon>Sphingomonadales</taxon>
        <taxon>Sphingomonadaceae</taxon>
        <taxon>Novosphingobium</taxon>
    </lineage>
</organism>
<comment type="subcellular location">
    <subcellularLocation>
        <location evidence="1">Peroxisome</location>
    </subcellularLocation>
</comment>
<dbReference type="InterPro" id="IPR001753">
    <property type="entry name" value="Enoyl-CoA_hydra/iso"/>
</dbReference>
<evidence type="ECO:0000256" key="8">
    <source>
        <dbReference type="ARBA" id="ARBA00023027"/>
    </source>
</evidence>
<evidence type="ECO:0000256" key="6">
    <source>
        <dbReference type="ARBA" id="ARBA00022963"/>
    </source>
</evidence>
<dbReference type="Pfam" id="PF00378">
    <property type="entry name" value="ECH_1"/>
    <property type="match status" value="1"/>
</dbReference>
<name>A0A7X1FRZ3_9SPHN</name>
<evidence type="ECO:0000313" key="18">
    <source>
        <dbReference type="EMBL" id="MBC2665883.1"/>
    </source>
</evidence>
<dbReference type="SUPFAM" id="SSF52096">
    <property type="entry name" value="ClpP/crotonase"/>
    <property type="match status" value="1"/>
</dbReference>
<dbReference type="GO" id="GO:0070403">
    <property type="term" value="F:NAD+ binding"/>
    <property type="evidence" value="ECO:0007669"/>
    <property type="project" value="InterPro"/>
</dbReference>
<dbReference type="InterPro" id="IPR008927">
    <property type="entry name" value="6-PGluconate_DH-like_C_sf"/>
</dbReference>
<keyword evidence="5" id="KW-0276">Fatty acid metabolism</keyword>
<dbReference type="SUPFAM" id="SSF51735">
    <property type="entry name" value="NAD(P)-binding Rossmann-fold domains"/>
    <property type="match status" value="1"/>
</dbReference>
<dbReference type="PANTHER" id="PTHR23309:SF49">
    <property type="entry name" value="PEROXISOMAL BIFUNCTIONAL ENZYME"/>
    <property type="match status" value="1"/>
</dbReference>
<dbReference type="InterPro" id="IPR036291">
    <property type="entry name" value="NAD(P)-bd_dom_sf"/>
</dbReference>
<dbReference type="Gene3D" id="3.40.50.720">
    <property type="entry name" value="NAD(P)-binding Rossmann-like Domain"/>
    <property type="match status" value="1"/>
</dbReference>
<dbReference type="GO" id="GO:0003857">
    <property type="term" value="F:(3S)-3-hydroxyacyl-CoA dehydrogenase (NAD+) activity"/>
    <property type="evidence" value="ECO:0007669"/>
    <property type="project" value="UniProtKB-EC"/>
</dbReference>
<dbReference type="InterPro" id="IPR018376">
    <property type="entry name" value="Enoyl-CoA_hyd/isom_CS"/>
</dbReference>
<accession>A0A7X1FRZ3</accession>
<feature type="domain" description="3-hydroxyacyl-CoA dehydrogenase NAD binding" evidence="17">
    <location>
        <begin position="291"/>
        <end position="466"/>
    </location>
</feature>
<dbReference type="InterPro" id="IPR006108">
    <property type="entry name" value="3HC_DH_C"/>
</dbReference>
<evidence type="ECO:0000256" key="12">
    <source>
        <dbReference type="ARBA" id="ARBA00023239"/>
    </source>
</evidence>
<keyword evidence="13" id="KW-0511">Multifunctional enzyme</keyword>